<dbReference type="Pfam" id="PF20127">
    <property type="entry name" value="DUF6517"/>
    <property type="match status" value="1"/>
</dbReference>
<reference evidence="2 3" key="1">
    <citation type="submission" date="2018-10" db="EMBL/GenBank/DDBJ databases">
        <title>Natrarchaeobius chitinivorans gen. nov., sp. nov., and Natrarchaeobius haloalkaliphilus sp. nov., alkaliphilic, chitin-utilizing haloarchaea from hypersaline alkaline lakes.</title>
        <authorList>
            <person name="Sorokin D.Y."/>
            <person name="Elcheninov A.G."/>
            <person name="Kostrikina N.A."/>
            <person name="Bale N.J."/>
            <person name="Sinninghe Damste J.S."/>
            <person name="Khijniak T.V."/>
            <person name="Kublanov I.V."/>
            <person name="Toshchakov S.V."/>
        </authorList>
    </citation>
    <scope>NUCLEOTIDE SEQUENCE [LARGE SCALE GENOMIC DNA]</scope>
    <source>
        <strain evidence="2 3">AArcht-Sl</strain>
    </source>
</reference>
<evidence type="ECO:0000256" key="1">
    <source>
        <dbReference type="SAM" id="MobiDB-lite"/>
    </source>
</evidence>
<feature type="region of interest" description="Disordered" evidence="1">
    <location>
        <begin position="207"/>
        <end position="258"/>
    </location>
</feature>
<protein>
    <submittedName>
        <fullName evidence="2">Uncharacterized protein</fullName>
    </submittedName>
</protein>
<dbReference type="InterPro" id="IPR045396">
    <property type="entry name" value="DUF6517"/>
</dbReference>
<evidence type="ECO:0000313" key="3">
    <source>
        <dbReference type="Proteomes" id="UP000273828"/>
    </source>
</evidence>
<name>A0A3N6NZ87_9EURY</name>
<accession>A0A3N6NZ87</accession>
<dbReference type="OrthoDB" id="205286at2157"/>
<evidence type="ECO:0000313" key="2">
    <source>
        <dbReference type="EMBL" id="RQG90229.1"/>
    </source>
</evidence>
<dbReference type="EMBL" id="REFY01000003">
    <property type="protein sequence ID" value="RQG90229.1"/>
    <property type="molecule type" value="Genomic_DNA"/>
</dbReference>
<keyword evidence="3" id="KW-1185">Reference proteome</keyword>
<dbReference type="RefSeq" id="WP_124178332.1">
    <property type="nucleotide sequence ID" value="NZ_REFY01000003.1"/>
</dbReference>
<feature type="compositionally biased region" description="Acidic residues" evidence="1">
    <location>
        <begin position="214"/>
        <end position="251"/>
    </location>
</feature>
<gene>
    <name evidence="2" type="ORF">EA462_09605</name>
</gene>
<dbReference type="AlphaFoldDB" id="A0A3N6NZ87"/>
<sequence length="258" mass="26830">MNRRDVIAGIGATGIAALSGCLGVLGLDEHVSSPAGVEPSISDDTGYEQTDVDSVVVERELSLGPLTEEVVAENYLTEYEKSVEMGVLGEQRGAVFTVLSTPKVDVLGREFNPVEEMSAGELVELIESNYDDIGDVSLEDERSVSILGESTPQSRFSAEAAFDGTTVDVDLHVTEAVSAGEDLIVTIGVYPEQLRSGESDNVRALAEAVTSSLEEGEPADDDDTDDDGSSDDGGDGDDGSSDDGGDGDDDGINIGSVS</sequence>
<proteinExistence type="predicted"/>
<dbReference type="Proteomes" id="UP000273828">
    <property type="component" value="Unassembled WGS sequence"/>
</dbReference>
<dbReference type="PROSITE" id="PS51257">
    <property type="entry name" value="PROKAR_LIPOPROTEIN"/>
    <property type="match status" value="1"/>
</dbReference>
<comment type="caution">
    <text evidence="2">The sequence shown here is derived from an EMBL/GenBank/DDBJ whole genome shotgun (WGS) entry which is preliminary data.</text>
</comment>
<organism evidence="2 3">
    <name type="scientific">Natrarchaeobius halalkaliphilus</name>
    <dbReference type="NCBI Taxonomy" id="1679091"/>
    <lineage>
        <taxon>Archaea</taxon>
        <taxon>Methanobacteriati</taxon>
        <taxon>Methanobacteriota</taxon>
        <taxon>Stenosarchaea group</taxon>
        <taxon>Halobacteria</taxon>
        <taxon>Halobacteriales</taxon>
        <taxon>Natrialbaceae</taxon>
        <taxon>Natrarchaeobius</taxon>
    </lineage>
</organism>